<evidence type="ECO:0000256" key="7">
    <source>
        <dbReference type="ARBA" id="ARBA00022989"/>
    </source>
</evidence>
<evidence type="ECO:0000256" key="8">
    <source>
        <dbReference type="ARBA" id="ARBA00023128"/>
    </source>
</evidence>
<name>A0AAW1D9Y0_9HEMI</name>
<evidence type="ECO:0000256" key="3">
    <source>
        <dbReference type="ARBA" id="ARBA00022448"/>
    </source>
</evidence>
<keyword evidence="4 10" id="KW-0812">Transmembrane</keyword>
<reference evidence="12 13" key="1">
    <citation type="submission" date="2022-12" db="EMBL/GenBank/DDBJ databases">
        <title>Chromosome-level genome assembly of true bugs.</title>
        <authorList>
            <person name="Ma L."/>
            <person name="Li H."/>
        </authorList>
    </citation>
    <scope>NUCLEOTIDE SEQUENCE [LARGE SCALE GENOMIC DNA]</scope>
    <source>
        <strain evidence="12">Lab_2022b</strain>
    </source>
</reference>
<comment type="similarity">
    <text evidence="2 11">Belongs to the mitochondrial carrier (TC 2.A.29) family.</text>
</comment>
<dbReference type="InterPro" id="IPR018108">
    <property type="entry name" value="MCP_transmembrane"/>
</dbReference>
<evidence type="ECO:0000313" key="12">
    <source>
        <dbReference type="EMBL" id="KAK9507571.1"/>
    </source>
</evidence>
<dbReference type="GO" id="GO:0005743">
    <property type="term" value="C:mitochondrial inner membrane"/>
    <property type="evidence" value="ECO:0007669"/>
    <property type="project" value="UniProtKB-SubCell"/>
</dbReference>
<feature type="repeat" description="Solcar" evidence="10">
    <location>
        <begin position="108"/>
        <end position="199"/>
    </location>
</feature>
<comment type="subcellular location">
    <subcellularLocation>
        <location evidence="1">Mitochondrion inner membrane</location>
        <topology evidence="1">Multi-pass membrane protein</topology>
    </subcellularLocation>
</comment>
<evidence type="ECO:0000256" key="10">
    <source>
        <dbReference type="PROSITE-ProRule" id="PRU00282"/>
    </source>
</evidence>
<keyword evidence="5" id="KW-0677">Repeat</keyword>
<keyword evidence="9 10" id="KW-0472">Membrane</keyword>
<organism evidence="12 13">
    <name type="scientific">Rhynocoris fuscipes</name>
    <dbReference type="NCBI Taxonomy" id="488301"/>
    <lineage>
        <taxon>Eukaryota</taxon>
        <taxon>Metazoa</taxon>
        <taxon>Ecdysozoa</taxon>
        <taxon>Arthropoda</taxon>
        <taxon>Hexapoda</taxon>
        <taxon>Insecta</taxon>
        <taxon>Pterygota</taxon>
        <taxon>Neoptera</taxon>
        <taxon>Paraneoptera</taxon>
        <taxon>Hemiptera</taxon>
        <taxon>Heteroptera</taxon>
        <taxon>Panheteroptera</taxon>
        <taxon>Cimicomorpha</taxon>
        <taxon>Reduviidae</taxon>
        <taxon>Harpactorinae</taxon>
        <taxon>Harpactorini</taxon>
        <taxon>Rhynocoris</taxon>
    </lineage>
</organism>
<dbReference type="Gene3D" id="1.50.40.10">
    <property type="entry name" value="Mitochondrial carrier domain"/>
    <property type="match status" value="2"/>
</dbReference>
<feature type="repeat" description="Solcar" evidence="10">
    <location>
        <begin position="208"/>
        <end position="297"/>
    </location>
</feature>
<dbReference type="FunFam" id="1.50.40.10:FF:000009">
    <property type="entry name" value="Mitochondrial 2-oxoglutarate/malate carrier protein"/>
    <property type="match status" value="1"/>
</dbReference>
<dbReference type="PROSITE" id="PS50920">
    <property type="entry name" value="SOLCAR"/>
    <property type="match status" value="3"/>
</dbReference>
<sequence>MPRSIEDGRPKIPNYAKFLIGGMAGVGGCIVCQPIDVIKNRMQLSGEGGKAREHKTSLHAVKNIVQSEGVLALYDGLTANIARQLAYTMTRLGLYQITVDQLAASGITGLNSHIFSGLFAGGIAAMVATPTDVALIRMTADGRLPAKERRNYKHVIDALIRIGKEEGAQGLWAGVGPTVLRAMVGTASQLVSYVHAKQYLLRNELMKDNLGCHFTASVISGFFYAFITTPLDVAKTRIQNMKIINGKPEYSGMLNVWIQILKNEGVPALWKGFGPYYFRIAPNTILLFIFMEKLTKWYKIYVLKDPTAEGGL</sequence>
<evidence type="ECO:0000313" key="13">
    <source>
        <dbReference type="Proteomes" id="UP001461498"/>
    </source>
</evidence>
<evidence type="ECO:0000256" key="2">
    <source>
        <dbReference type="ARBA" id="ARBA00006375"/>
    </source>
</evidence>
<comment type="caution">
    <text evidence="12">The sequence shown here is derived from an EMBL/GenBank/DDBJ whole genome shotgun (WGS) entry which is preliminary data.</text>
</comment>
<evidence type="ECO:0008006" key="14">
    <source>
        <dbReference type="Google" id="ProtNLM"/>
    </source>
</evidence>
<dbReference type="InterPro" id="IPR050391">
    <property type="entry name" value="Mito_Metabolite_Transporter"/>
</dbReference>
<dbReference type="SUPFAM" id="SSF103506">
    <property type="entry name" value="Mitochondrial carrier"/>
    <property type="match status" value="1"/>
</dbReference>
<keyword evidence="8" id="KW-0496">Mitochondrion</keyword>
<evidence type="ECO:0000256" key="6">
    <source>
        <dbReference type="ARBA" id="ARBA00022792"/>
    </source>
</evidence>
<gene>
    <name evidence="12" type="ORF">O3M35_007398</name>
</gene>
<keyword evidence="6" id="KW-0999">Mitochondrion inner membrane</keyword>
<evidence type="ECO:0000256" key="11">
    <source>
        <dbReference type="RuleBase" id="RU000488"/>
    </source>
</evidence>
<dbReference type="EMBL" id="JAPXFL010000004">
    <property type="protein sequence ID" value="KAK9507571.1"/>
    <property type="molecule type" value="Genomic_DNA"/>
</dbReference>
<dbReference type="InterPro" id="IPR023395">
    <property type="entry name" value="MCP_dom_sf"/>
</dbReference>
<dbReference type="Pfam" id="PF00153">
    <property type="entry name" value="Mito_carr"/>
    <property type="match status" value="3"/>
</dbReference>
<dbReference type="AlphaFoldDB" id="A0AAW1D9Y0"/>
<accession>A0AAW1D9Y0</accession>
<protein>
    <recommendedName>
        <fullName evidence="14">Mitochondrial 2-oxoglutarate/malate carrier protein</fullName>
    </recommendedName>
</protein>
<proteinExistence type="inferred from homology"/>
<evidence type="ECO:0000256" key="4">
    <source>
        <dbReference type="ARBA" id="ARBA00022692"/>
    </source>
</evidence>
<dbReference type="PROSITE" id="PS51257">
    <property type="entry name" value="PROKAR_LIPOPROTEIN"/>
    <property type="match status" value="1"/>
</dbReference>
<keyword evidence="7" id="KW-1133">Transmembrane helix</keyword>
<dbReference type="PANTHER" id="PTHR45618">
    <property type="entry name" value="MITOCHONDRIAL DICARBOXYLATE CARRIER-RELATED"/>
    <property type="match status" value="1"/>
</dbReference>
<evidence type="ECO:0000256" key="9">
    <source>
        <dbReference type="ARBA" id="ARBA00023136"/>
    </source>
</evidence>
<dbReference type="Proteomes" id="UP001461498">
    <property type="component" value="Unassembled WGS sequence"/>
</dbReference>
<feature type="repeat" description="Solcar" evidence="10">
    <location>
        <begin position="16"/>
        <end position="101"/>
    </location>
</feature>
<keyword evidence="3 11" id="KW-0813">Transport</keyword>
<keyword evidence="13" id="KW-1185">Reference proteome</keyword>
<evidence type="ECO:0000256" key="5">
    <source>
        <dbReference type="ARBA" id="ARBA00022737"/>
    </source>
</evidence>
<evidence type="ECO:0000256" key="1">
    <source>
        <dbReference type="ARBA" id="ARBA00004448"/>
    </source>
</evidence>